<name>A0A2U1PNN3_ARTAN</name>
<evidence type="ECO:0000313" key="3">
    <source>
        <dbReference type="EMBL" id="PWA87355.1"/>
    </source>
</evidence>
<feature type="transmembrane region" description="Helical" evidence="2">
    <location>
        <begin position="32"/>
        <end position="61"/>
    </location>
</feature>
<keyword evidence="2" id="KW-1133">Transmembrane helix</keyword>
<dbReference type="OrthoDB" id="424402at2759"/>
<dbReference type="STRING" id="35608.A0A2U1PNN3"/>
<evidence type="ECO:0000256" key="2">
    <source>
        <dbReference type="SAM" id="Phobius"/>
    </source>
</evidence>
<dbReference type="GO" id="GO:0003723">
    <property type="term" value="F:RNA binding"/>
    <property type="evidence" value="ECO:0007669"/>
    <property type="project" value="TreeGrafter"/>
</dbReference>
<proteinExistence type="inferred from homology"/>
<sequence>MVRYQKVEKPRAEQLIDENEIRITSQGRMRSYITYAMALLQVASLLLIHNVVVWGCLFKLICGALRQHRRCIILSKKLKFVEVDSMVKTSIALKDVQPELDKRRQKAVSKGKAMFDLLAAA</sequence>
<dbReference type="AlphaFoldDB" id="A0A2U1PNN3"/>
<keyword evidence="4" id="KW-1185">Reference proteome</keyword>
<protein>
    <submittedName>
        <fullName evidence="3">Uncharacterized protein</fullName>
    </submittedName>
</protein>
<gene>
    <name evidence="3" type="ORF">CTI12_AA131900</name>
</gene>
<dbReference type="EMBL" id="PKPP01000922">
    <property type="protein sequence ID" value="PWA87355.1"/>
    <property type="molecule type" value="Genomic_DNA"/>
</dbReference>
<comment type="similarity">
    <text evidence="1">Belongs to the histone-like Alba family.</text>
</comment>
<evidence type="ECO:0000313" key="4">
    <source>
        <dbReference type="Proteomes" id="UP000245207"/>
    </source>
</evidence>
<dbReference type="PANTHER" id="PTHR13516">
    <property type="entry name" value="RIBONUCLEASE P SUBUNIT P25"/>
    <property type="match status" value="1"/>
</dbReference>
<dbReference type="PANTHER" id="PTHR13516:SF14">
    <property type="entry name" value="ALBA DNA_RNA-BINDING PROTEIN"/>
    <property type="match status" value="1"/>
</dbReference>
<keyword evidence="2" id="KW-0812">Transmembrane</keyword>
<reference evidence="3 4" key="1">
    <citation type="journal article" date="2018" name="Mol. Plant">
        <title>The genome of Artemisia annua provides insight into the evolution of Asteraceae family and artemisinin biosynthesis.</title>
        <authorList>
            <person name="Shen Q."/>
            <person name="Zhang L."/>
            <person name="Liao Z."/>
            <person name="Wang S."/>
            <person name="Yan T."/>
            <person name="Shi P."/>
            <person name="Liu M."/>
            <person name="Fu X."/>
            <person name="Pan Q."/>
            <person name="Wang Y."/>
            <person name="Lv Z."/>
            <person name="Lu X."/>
            <person name="Zhang F."/>
            <person name="Jiang W."/>
            <person name="Ma Y."/>
            <person name="Chen M."/>
            <person name="Hao X."/>
            <person name="Li L."/>
            <person name="Tang Y."/>
            <person name="Lv G."/>
            <person name="Zhou Y."/>
            <person name="Sun X."/>
            <person name="Brodelius P.E."/>
            <person name="Rose J.K.C."/>
            <person name="Tang K."/>
        </authorList>
    </citation>
    <scope>NUCLEOTIDE SEQUENCE [LARGE SCALE GENOMIC DNA]</scope>
    <source>
        <strain evidence="4">cv. Huhao1</strain>
        <tissue evidence="3">Leaf</tissue>
    </source>
</reference>
<organism evidence="3 4">
    <name type="scientific">Artemisia annua</name>
    <name type="common">Sweet wormwood</name>
    <dbReference type="NCBI Taxonomy" id="35608"/>
    <lineage>
        <taxon>Eukaryota</taxon>
        <taxon>Viridiplantae</taxon>
        <taxon>Streptophyta</taxon>
        <taxon>Embryophyta</taxon>
        <taxon>Tracheophyta</taxon>
        <taxon>Spermatophyta</taxon>
        <taxon>Magnoliopsida</taxon>
        <taxon>eudicotyledons</taxon>
        <taxon>Gunneridae</taxon>
        <taxon>Pentapetalae</taxon>
        <taxon>asterids</taxon>
        <taxon>campanulids</taxon>
        <taxon>Asterales</taxon>
        <taxon>Asteraceae</taxon>
        <taxon>Asteroideae</taxon>
        <taxon>Anthemideae</taxon>
        <taxon>Artemisiinae</taxon>
        <taxon>Artemisia</taxon>
    </lineage>
</organism>
<keyword evidence="2" id="KW-0472">Membrane</keyword>
<accession>A0A2U1PNN3</accession>
<dbReference type="Proteomes" id="UP000245207">
    <property type="component" value="Unassembled WGS sequence"/>
</dbReference>
<evidence type="ECO:0000256" key="1">
    <source>
        <dbReference type="ARBA" id="ARBA00008018"/>
    </source>
</evidence>
<comment type="caution">
    <text evidence="3">The sequence shown here is derived from an EMBL/GenBank/DDBJ whole genome shotgun (WGS) entry which is preliminary data.</text>
</comment>
<dbReference type="InterPro" id="IPR051958">
    <property type="entry name" value="Alba-like_NAB"/>
</dbReference>